<name>A0ABW2LKS2_9PSEU</name>
<dbReference type="EMBL" id="JBHTCJ010000004">
    <property type="protein sequence ID" value="MFC7341775.1"/>
    <property type="molecule type" value="Genomic_DNA"/>
</dbReference>
<feature type="region of interest" description="Disordered" evidence="1">
    <location>
        <begin position="1"/>
        <end position="56"/>
    </location>
</feature>
<protein>
    <submittedName>
        <fullName evidence="2">Uncharacterized protein</fullName>
    </submittedName>
</protein>
<dbReference type="RefSeq" id="WP_380666986.1">
    <property type="nucleotide sequence ID" value="NZ_JBHTCJ010000004.1"/>
</dbReference>
<gene>
    <name evidence="2" type="ORF">ACFQRI_10155</name>
</gene>
<accession>A0ABW2LKS2</accession>
<organism evidence="2 3">
    <name type="scientific">Saccharopolyspora griseoalba</name>
    <dbReference type="NCBI Taxonomy" id="1431848"/>
    <lineage>
        <taxon>Bacteria</taxon>
        <taxon>Bacillati</taxon>
        <taxon>Actinomycetota</taxon>
        <taxon>Actinomycetes</taxon>
        <taxon>Pseudonocardiales</taxon>
        <taxon>Pseudonocardiaceae</taxon>
        <taxon>Saccharopolyspora</taxon>
    </lineage>
</organism>
<comment type="caution">
    <text evidence="2">The sequence shown here is derived from an EMBL/GenBank/DDBJ whole genome shotgun (WGS) entry which is preliminary data.</text>
</comment>
<dbReference type="Proteomes" id="UP001596504">
    <property type="component" value="Unassembled WGS sequence"/>
</dbReference>
<evidence type="ECO:0000313" key="3">
    <source>
        <dbReference type="Proteomes" id="UP001596504"/>
    </source>
</evidence>
<reference evidence="3" key="1">
    <citation type="journal article" date="2019" name="Int. J. Syst. Evol. Microbiol.">
        <title>The Global Catalogue of Microorganisms (GCM) 10K type strain sequencing project: providing services to taxonomists for standard genome sequencing and annotation.</title>
        <authorList>
            <consortium name="The Broad Institute Genomics Platform"/>
            <consortium name="The Broad Institute Genome Sequencing Center for Infectious Disease"/>
            <person name="Wu L."/>
            <person name="Ma J."/>
        </authorList>
    </citation>
    <scope>NUCLEOTIDE SEQUENCE [LARGE SCALE GENOMIC DNA]</scope>
    <source>
        <strain evidence="3">WLHS5</strain>
    </source>
</reference>
<keyword evidence="3" id="KW-1185">Reference proteome</keyword>
<evidence type="ECO:0000313" key="2">
    <source>
        <dbReference type="EMBL" id="MFC7341775.1"/>
    </source>
</evidence>
<evidence type="ECO:0000256" key="1">
    <source>
        <dbReference type="SAM" id="MobiDB-lite"/>
    </source>
</evidence>
<sequence length="56" mass="6409">MDLSKLFKMVTPAKHHSHDRSGSGGRRRRHDSSSGGHYRRKRSSSGGHHRRKRSDS</sequence>
<proteinExistence type="predicted"/>
<feature type="compositionally biased region" description="Basic residues" evidence="1">
    <location>
        <begin position="37"/>
        <end position="56"/>
    </location>
</feature>